<evidence type="ECO:0000256" key="2">
    <source>
        <dbReference type="ARBA" id="ARBA00005245"/>
    </source>
</evidence>
<protein>
    <recommendedName>
        <fullName evidence="3">Signal peptidase complex subunit 1</fullName>
    </recommendedName>
</protein>
<keyword evidence="5" id="KW-0256">Endoplasmic reticulum</keyword>
<reference evidence="10" key="1">
    <citation type="submission" date="2022-10" db="EMBL/GenBank/DDBJ databases">
        <title>Determination and structural analysis of whole genome sequence of Sarocladium strictum F4-1.</title>
        <authorList>
            <person name="Hu L."/>
            <person name="Jiang Y."/>
        </authorList>
    </citation>
    <scope>NUCLEOTIDE SEQUENCE</scope>
    <source>
        <strain evidence="10">F4-1</strain>
    </source>
</reference>
<feature type="transmembrane region" description="Helical" evidence="9">
    <location>
        <begin position="27"/>
        <end position="46"/>
    </location>
</feature>
<keyword evidence="6 9" id="KW-1133">Transmembrane helix</keyword>
<dbReference type="GO" id="GO:0006465">
    <property type="term" value="P:signal peptide processing"/>
    <property type="evidence" value="ECO:0007669"/>
    <property type="project" value="InterPro"/>
</dbReference>
<evidence type="ECO:0000256" key="5">
    <source>
        <dbReference type="ARBA" id="ARBA00022824"/>
    </source>
</evidence>
<evidence type="ECO:0000313" key="10">
    <source>
        <dbReference type="EMBL" id="KAK0384794.1"/>
    </source>
</evidence>
<evidence type="ECO:0000313" key="11">
    <source>
        <dbReference type="Proteomes" id="UP001175261"/>
    </source>
</evidence>
<keyword evidence="7 9" id="KW-0472">Membrane</keyword>
<evidence type="ECO:0000256" key="4">
    <source>
        <dbReference type="ARBA" id="ARBA00022692"/>
    </source>
</evidence>
<comment type="similarity">
    <text evidence="2">Belongs to the SPCS1 family.</text>
</comment>
<gene>
    <name evidence="10" type="ORF">NLU13_7272</name>
</gene>
<comment type="caution">
    <text evidence="10">The sequence shown here is derived from an EMBL/GenBank/DDBJ whole genome shotgun (WGS) entry which is preliminary data.</text>
</comment>
<dbReference type="PANTHER" id="PTHR13202">
    <property type="entry name" value="MICROSOMAL SIGNAL PEPTIDASE 12 KDA SUBUNIT"/>
    <property type="match status" value="1"/>
</dbReference>
<sequence length="93" mass="10345">MADQLLDQVRDVVEGEIDFNGQRRAELFSTLFLALTGLFAFNIGWVREDIALAVYTGLGGTALTFLLVVPPWPIYKKDPVKFLPAGEGLYKVQ</sequence>
<organism evidence="10 11">
    <name type="scientific">Sarocladium strictum</name>
    <name type="common">Black bundle disease fungus</name>
    <name type="synonym">Acremonium strictum</name>
    <dbReference type="NCBI Taxonomy" id="5046"/>
    <lineage>
        <taxon>Eukaryota</taxon>
        <taxon>Fungi</taxon>
        <taxon>Dikarya</taxon>
        <taxon>Ascomycota</taxon>
        <taxon>Pezizomycotina</taxon>
        <taxon>Sordariomycetes</taxon>
        <taxon>Hypocreomycetidae</taxon>
        <taxon>Hypocreales</taxon>
        <taxon>Sarocladiaceae</taxon>
        <taxon>Sarocladium</taxon>
    </lineage>
</organism>
<evidence type="ECO:0000256" key="6">
    <source>
        <dbReference type="ARBA" id="ARBA00022989"/>
    </source>
</evidence>
<comment type="function">
    <text evidence="8">Component of the signal peptidase complex (SPC) which catalyzes the cleavage of N-terminal signal sequences from nascent proteins as they are translocated into the lumen of the endoplasmic reticulum. Dispensable for SPC enzymatic activity.</text>
</comment>
<keyword evidence="11" id="KW-1185">Reference proteome</keyword>
<dbReference type="EMBL" id="JAPDFR010000007">
    <property type="protein sequence ID" value="KAK0384794.1"/>
    <property type="molecule type" value="Genomic_DNA"/>
</dbReference>
<dbReference type="AlphaFoldDB" id="A0AA39GD75"/>
<proteinExistence type="inferred from homology"/>
<dbReference type="PANTHER" id="PTHR13202:SF0">
    <property type="entry name" value="SIGNAL PEPTIDASE COMPLEX SUBUNIT 1"/>
    <property type="match status" value="1"/>
</dbReference>
<dbReference type="Proteomes" id="UP001175261">
    <property type="component" value="Unassembled WGS sequence"/>
</dbReference>
<keyword evidence="4 9" id="KW-0812">Transmembrane</keyword>
<name>A0AA39GD75_SARSR</name>
<comment type="subcellular location">
    <subcellularLocation>
        <location evidence="1">Endoplasmic reticulum membrane</location>
        <topology evidence="1">Multi-pass membrane protein</topology>
    </subcellularLocation>
</comment>
<dbReference type="Pfam" id="PF06645">
    <property type="entry name" value="SPC12"/>
    <property type="match status" value="1"/>
</dbReference>
<dbReference type="GO" id="GO:0045047">
    <property type="term" value="P:protein targeting to ER"/>
    <property type="evidence" value="ECO:0007669"/>
    <property type="project" value="TreeGrafter"/>
</dbReference>
<evidence type="ECO:0000256" key="7">
    <source>
        <dbReference type="ARBA" id="ARBA00023136"/>
    </source>
</evidence>
<evidence type="ECO:0000256" key="3">
    <source>
        <dbReference type="ARBA" id="ARBA00017059"/>
    </source>
</evidence>
<evidence type="ECO:0000256" key="1">
    <source>
        <dbReference type="ARBA" id="ARBA00004477"/>
    </source>
</evidence>
<evidence type="ECO:0000256" key="9">
    <source>
        <dbReference type="SAM" id="Phobius"/>
    </source>
</evidence>
<dbReference type="InterPro" id="IPR009542">
    <property type="entry name" value="Spc1/SPCS1"/>
</dbReference>
<evidence type="ECO:0000256" key="8">
    <source>
        <dbReference type="ARBA" id="ARBA00045204"/>
    </source>
</evidence>
<accession>A0AA39GD75</accession>
<feature type="transmembrane region" description="Helical" evidence="9">
    <location>
        <begin position="52"/>
        <end position="72"/>
    </location>
</feature>
<dbReference type="GO" id="GO:0005787">
    <property type="term" value="C:signal peptidase complex"/>
    <property type="evidence" value="ECO:0007669"/>
    <property type="project" value="InterPro"/>
</dbReference>